<protein>
    <recommendedName>
        <fullName evidence="2">Methylated-DNA-[protein]-cysteine S-methyltransferase DNA binding domain-containing protein</fullName>
    </recommendedName>
</protein>
<evidence type="ECO:0000313" key="3">
    <source>
        <dbReference type="EMBL" id="MBF5056201.1"/>
    </source>
</evidence>
<proteinExistence type="predicted"/>
<sequence length="106" mass="11572">MNAEFRDAVYQIVGAIPAGRVASYGQVARQAGWPRHARFVGRLMGQLPEGSALPWHRVIRGDGSLPLLGTPSGEVQLRRLAEEGVAVIGNRVPKRCFWAPGEDGRR</sequence>
<dbReference type="InterPro" id="IPR052520">
    <property type="entry name" value="ATL_DNA_repair"/>
</dbReference>
<evidence type="ECO:0000313" key="4">
    <source>
        <dbReference type="Proteomes" id="UP000662703"/>
    </source>
</evidence>
<feature type="domain" description="Methylated-DNA-[protein]-cysteine S-methyltransferase DNA binding" evidence="2">
    <location>
        <begin position="4"/>
        <end position="85"/>
    </location>
</feature>
<dbReference type="PANTHER" id="PTHR42942">
    <property type="entry name" value="6-O-METHYLGUANINE DNA METHYLTRANSFERASE"/>
    <property type="match status" value="1"/>
</dbReference>
<evidence type="ECO:0000259" key="2">
    <source>
        <dbReference type="Pfam" id="PF01035"/>
    </source>
</evidence>
<keyword evidence="1" id="KW-0227">DNA damage</keyword>
<dbReference type="SUPFAM" id="SSF46767">
    <property type="entry name" value="Methylated DNA-protein cysteine methyltransferase, C-terminal domain"/>
    <property type="match status" value="1"/>
</dbReference>
<reference evidence="3 4" key="1">
    <citation type="submission" date="2012-09" db="EMBL/GenBank/DDBJ databases">
        <title>Genome Sequence of alkane-degrading Bacterium Alcanivorax sp. 521-1.</title>
        <authorList>
            <person name="Lai Q."/>
            <person name="Shao Z."/>
        </authorList>
    </citation>
    <scope>NUCLEOTIDE SEQUENCE [LARGE SCALE GENOMIC DNA]</scope>
    <source>
        <strain evidence="3 4">521-1</strain>
    </source>
</reference>
<dbReference type="PANTHER" id="PTHR42942:SF1">
    <property type="entry name" value="ALKYLTRANSFERASE-LIKE PROTEIN 1"/>
    <property type="match status" value="1"/>
</dbReference>
<dbReference type="Gene3D" id="1.10.10.10">
    <property type="entry name" value="Winged helix-like DNA-binding domain superfamily/Winged helix DNA-binding domain"/>
    <property type="match status" value="1"/>
</dbReference>
<keyword evidence="4" id="KW-1185">Reference proteome</keyword>
<dbReference type="InterPro" id="IPR014048">
    <property type="entry name" value="MethylDNA_cys_MeTrfase_DNA-bd"/>
</dbReference>
<gene>
    <name evidence="3" type="ORF">Y5W_01495</name>
</gene>
<dbReference type="RefSeq" id="WP_194864745.1">
    <property type="nucleotide sequence ID" value="NZ_ARXX01000018.1"/>
</dbReference>
<accession>A0ABS0AQ04</accession>
<dbReference type="Proteomes" id="UP000662703">
    <property type="component" value="Unassembled WGS sequence"/>
</dbReference>
<evidence type="ECO:0000256" key="1">
    <source>
        <dbReference type="ARBA" id="ARBA00022763"/>
    </source>
</evidence>
<dbReference type="EMBL" id="ARXX01000018">
    <property type="protein sequence ID" value="MBF5056201.1"/>
    <property type="molecule type" value="Genomic_DNA"/>
</dbReference>
<dbReference type="CDD" id="cd06445">
    <property type="entry name" value="ATase"/>
    <property type="match status" value="1"/>
</dbReference>
<dbReference type="InterPro" id="IPR036388">
    <property type="entry name" value="WH-like_DNA-bd_sf"/>
</dbReference>
<comment type="caution">
    <text evidence="3">The sequence shown here is derived from an EMBL/GenBank/DDBJ whole genome shotgun (WGS) entry which is preliminary data.</text>
</comment>
<organism evidence="3 4">
    <name type="scientific">Alloalcanivorax profundimaris</name>
    <dbReference type="NCBI Taxonomy" id="2735259"/>
    <lineage>
        <taxon>Bacteria</taxon>
        <taxon>Pseudomonadati</taxon>
        <taxon>Pseudomonadota</taxon>
        <taxon>Gammaproteobacteria</taxon>
        <taxon>Oceanospirillales</taxon>
        <taxon>Alcanivoracaceae</taxon>
        <taxon>Alloalcanivorax</taxon>
    </lineage>
</organism>
<name>A0ABS0AQ04_9GAMM</name>
<dbReference type="InterPro" id="IPR036217">
    <property type="entry name" value="MethylDNA_cys_MeTrfase_DNAb"/>
</dbReference>
<dbReference type="Pfam" id="PF01035">
    <property type="entry name" value="DNA_binding_1"/>
    <property type="match status" value="1"/>
</dbReference>